<reference evidence="4" key="1">
    <citation type="submission" date="2024-02" db="EMBL/GenBank/DDBJ databases">
        <authorList>
            <consortium name="ELIXIR-Norway"/>
            <consortium name="Elixir Norway"/>
        </authorList>
    </citation>
    <scope>NUCLEOTIDE SEQUENCE</scope>
</reference>
<evidence type="ECO:0000313" key="5">
    <source>
        <dbReference type="Proteomes" id="UP001497512"/>
    </source>
</evidence>
<organism evidence="4 5">
    <name type="scientific">Sphagnum troendelagicum</name>
    <dbReference type="NCBI Taxonomy" id="128251"/>
    <lineage>
        <taxon>Eukaryota</taxon>
        <taxon>Viridiplantae</taxon>
        <taxon>Streptophyta</taxon>
        <taxon>Embryophyta</taxon>
        <taxon>Bryophyta</taxon>
        <taxon>Sphagnophytina</taxon>
        <taxon>Sphagnopsida</taxon>
        <taxon>Sphagnales</taxon>
        <taxon>Sphagnaceae</taxon>
        <taxon>Sphagnum</taxon>
    </lineage>
</organism>
<dbReference type="InterPro" id="IPR008528">
    <property type="entry name" value="unc-13_homologue"/>
</dbReference>
<dbReference type="Pfam" id="PF25761">
    <property type="entry name" value="TPR_PATROL1"/>
    <property type="match status" value="1"/>
</dbReference>
<dbReference type="PANTHER" id="PTHR31280:SF4">
    <property type="entry name" value="ELONGATION FACTOR TS (DUF810)"/>
    <property type="match status" value="1"/>
</dbReference>
<dbReference type="Proteomes" id="UP001497512">
    <property type="component" value="Chromosome 9"/>
</dbReference>
<dbReference type="EMBL" id="OZ019901">
    <property type="protein sequence ID" value="CAK9237100.1"/>
    <property type="molecule type" value="Genomic_DNA"/>
</dbReference>
<gene>
    <name evidence="4" type="ORF">CSSPTR1EN2_LOCUS23500</name>
</gene>
<sequence length="969" mass="106552">MAPSSVPPAEGNGNRRASSIGGDINDFLGNPLPPLKVDLSVDDLRESSYEILVAASGSMALSARIVSVRGNKGLDKPLASSGPASRLKKALGLQSSGISSFHGQKARSTAEIIRDQMLISEQSDMRTRRGLSRAAAGQPTKSTEQMLVPLELLQHIPTSAFTDPNEHDHWFKRQLRLLEAGLLAHPLVHGDSGGVDAVRLRQGLKEMYVKPSGIGKNTENMQALRSAAVGRATRPSNGETGDVLHWVDGYPLKVHLYQALVGALFDTLDQASVIDEIDEVMELIKKTWIVLDIDQFTHTLCFMWVLFRQYVVTGQKEAGLLRAAESQMTEIRKDAKLHVQPESLQLMTAILRTIQSWAEKRLLAYHTSFPEGADGAMEALLAIAVSATEVLQQDVPQQHLHRRKPVADVASGQVEVYVRSSMRTVFAQMMESVDAQRKSVEGEGEPIPALAMLAYDTSALATKEVEKFSPVLKKWHLCAGGIAAVTLHACYRREIKQYVSRLDALTSDAQQVLEAADLLEKSLVQIAVEEGADAEDGGKALIREMPPFETDKIVGDLAKNWVQQRLKMLGDWVSRNVEQERWEPNVLRENYAPSAVEVLRIADETLDAFFALPVSQFPELVKEMVAGLDKALQGYATQIIAPCGTKDVLVPSIPPLTRCKTKKLWFGKSKRGTVEAKNSPMLQSHNHKAPLENGGAFSVPCLCVRINTLQHITTEIEFIEKKVRFGLQKDPTISNMDPKTTKAKHHPPMLHDSVLIVDAKFYRTREAAKAGIEQLMDITAYRIVFGDLRNVLWDGLYVGGVANARIEPFIEKLDAQLGVIAASAAERLRNHVVGALMCACFEGFLLVLLAGGTSRRFSTDDAEMLEEDLGCIKDLFKADGDGLPAQMVDREARTAMQVLSLFSLSSDELIQRFTAATGVAKSGSRSSLPPTTGNWSVSDANTLLRVLCYRCDDTASKFLKRNYHLPKSE</sequence>
<dbReference type="PANTHER" id="PTHR31280">
    <property type="entry name" value="PROTEIN UNC-13 HOMOLOG"/>
    <property type="match status" value="1"/>
</dbReference>
<accession>A0ABP0V3W2</accession>
<keyword evidence="5" id="KW-1185">Reference proteome</keyword>
<evidence type="ECO:0000313" key="4">
    <source>
        <dbReference type="EMBL" id="CAK9237100.1"/>
    </source>
</evidence>
<feature type="domain" description="MHD2" evidence="3">
    <location>
        <begin position="803"/>
        <end position="913"/>
    </location>
</feature>
<dbReference type="PROSITE" id="PS51259">
    <property type="entry name" value="MHD2"/>
    <property type="match status" value="1"/>
</dbReference>
<feature type="domain" description="MHD1" evidence="2">
    <location>
        <begin position="510"/>
        <end position="653"/>
    </location>
</feature>
<protein>
    <recommendedName>
        <fullName evidence="6">MHD1 domain-containing protein</fullName>
    </recommendedName>
</protein>
<dbReference type="InterPro" id="IPR014772">
    <property type="entry name" value="Munc13_dom-2"/>
</dbReference>
<evidence type="ECO:0008006" key="6">
    <source>
        <dbReference type="Google" id="ProtNLM"/>
    </source>
</evidence>
<proteinExistence type="predicted"/>
<evidence type="ECO:0000259" key="3">
    <source>
        <dbReference type="PROSITE" id="PS51259"/>
    </source>
</evidence>
<evidence type="ECO:0000259" key="2">
    <source>
        <dbReference type="PROSITE" id="PS51258"/>
    </source>
</evidence>
<dbReference type="InterPro" id="IPR014770">
    <property type="entry name" value="Munc13_1"/>
</dbReference>
<name>A0ABP0V3W2_9BRYO</name>
<dbReference type="PROSITE" id="PS51258">
    <property type="entry name" value="MHD1"/>
    <property type="match status" value="1"/>
</dbReference>
<dbReference type="InterPro" id="IPR057984">
    <property type="entry name" value="PATROL1_C"/>
</dbReference>
<feature type="region of interest" description="Disordered" evidence="1">
    <location>
        <begin position="1"/>
        <end position="22"/>
    </location>
</feature>
<feature type="region of interest" description="Disordered" evidence="1">
    <location>
        <begin position="123"/>
        <end position="143"/>
    </location>
</feature>
<evidence type="ECO:0000256" key="1">
    <source>
        <dbReference type="SAM" id="MobiDB-lite"/>
    </source>
</evidence>